<dbReference type="Proteomes" id="UP000494120">
    <property type="component" value="Unassembled WGS sequence"/>
</dbReference>
<evidence type="ECO:0000256" key="1">
    <source>
        <dbReference type="ARBA" id="ARBA00022729"/>
    </source>
</evidence>
<evidence type="ECO:0000313" key="3">
    <source>
        <dbReference type="EMBL" id="VWC63628.1"/>
    </source>
</evidence>
<dbReference type="InterPro" id="IPR030678">
    <property type="entry name" value="Peptide/Ni-bd"/>
</dbReference>
<reference evidence="3 4" key="1">
    <citation type="submission" date="2019-09" db="EMBL/GenBank/DDBJ databases">
        <authorList>
            <person name="Depoorter E."/>
        </authorList>
    </citation>
    <scope>NUCLEOTIDE SEQUENCE [LARGE SCALE GENOMIC DNA]</scope>
    <source>
        <strain evidence="3 4">R-17378</strain>
    </source>
</reference>
<dbReference type="Gene3D" id="3.40.190.10">
    <property type="entry name" value="Periplasmic binding protein-like II"/>
    <property type="match status" value="1"/>
</dbReference>
<evidence type="ECO:0000259" key="2">
    <source>
        <dbReference type="Pfam" id="PF00496"/>
    </source>
</evidence>
<dbReference type="Gene3D" id="3.10.105.10">
    <property type="entry name" value="Dipeptide-binding Protein, Domain 3"/>
    <property type="match status" value="1"/>
</dbReference>
<dbReference type="PANTHER" id="PTHR30290">
    <property type="entry name" value="PERIPLASMIC BINDING COMPONENT OF ABC TRANSPORTER"/>
    <property type="match status" value="1"/>
</dbReference>
<comment type="caution">
    <text evidence="3">The sequence shown here is derived from an EMBL/GenBank/DDBJ whole genome shotgun (WGS) entry which is preliminary data.</text>
</comment>
<organism evidence="3 4">
    <name type="scientific">Burkholderia aenigmatica</name>
    <dbReference type="NCBI Taxonomy" id="2015348"/>
    <lineage>
        <taxon>Bacteria</taxon>
        <taxon>Pseudomonadati</taxon>
        <taxon>Pseudomonadota</taxon>
        <taxon>Betaproteobacteria</taxon>
        <taxon>Burkholderiales</taxon>
        <taxon>Burkholderiaceae</taxon>
        <taxon>Burkholderia</taxon>
        <taxon>Burkholderia cepacia complex</taxon>
    </lineage>
</organism>
<dbReference type="EMBL" id="CABVQG010000008">
    <property type="protein sequence ID" value="VWC63628.1"/>
    <property type="molecule type" value="Genomic_DNA"/>
</dbReference>
<accession>A0ABY6XQ53</accession>
<keyword evidence="4" id="KW-1185">Reference proteome</keyword>
<gene>
    <name evidence="3" type="ORF">BLA17378_02651</name>
</gene>
<name>A0ABY6XQ53_9BURK</name>
<sequence>MTDSVRPTSRAQLSALIVRVSPVVRVAQVARVARCVCMAGAVTLAHAAPDPQWQTTLALFDDARPDASMQRFAWADHAPPRDGTLRLANYTEIATYDSLNPFLLRGNAAPDEVNLMFETLMQRSLDEVGTQYPLLADRVEIAPDGLSATFHLNPAARFSNGAPVTAQDVRYSFEQLTGSLTSPIYSSRYALIRAVDVIDAQTVRFAFRTVQRRAVLEAGDLYVFSRDWARAADGGTLTFDQLATVAPIASGPYLIGARASNHEIVYRRNPRYWGADLPVRRGMFNFANVSFRLYSDPSAPLQAFRAGDVDALTEGSAEQWSRNYSGPAFANGTLRKQEFPDHGISNAQGLFFNLRRPKFQDIRVREAIGLALDYEWINRNMFFGQYTRTRSFFDESVFAASGVPGADELTLLEPLRGGVPPEVFGALLPQPDTSAHHGLRRNLARAEALLASAGWHYRDGMLRNAAGTPFTIELIDDGTGMERILMIVVRNLRLLGIDARLRIMDQTIIVERLKHFDFDMTTLGYRAASIPGVELERRFGSRAAHTPGSENYTGIASPAIDALIDDVQRAGSEREVIAAARALDRVLLCERIMIPEWHATHSRIAWNRRIAPPARVPRQYGELDWVIGWWHAAPDAQSTNAATHAAQQE</sequence>
<dbReference type="InterPro" id="IPR039424">
    <property type="entry name" value="SBP_5"/>
</dbReference>
<keyword evidence="1" id="KW-0732">Signal</keyword>
<feature type="domain" description="Solute-binding protein family 5" evidence="2">
    <location>
        <begin position="132"/>
        <end position="530"/>
    </location>
</feature>
<dbReference type="PIRSF" id="PIRSF002741">
    <property type="entry name" value="MppA"/>
    <property type="match status" value="1"/>
</dbReference>
<proteinExistence type="predicted"/>
<dbReference type="CDD" id="cd08497">
    <property type="entry name" value="MbnE-like"/>
    <property type="match status" value="1"/>
</dbReference>
<dbReference type="InterPro" id="IPR000914">
    <property type="entry name" value="SBP_5_dom"/>
</dbReference>
<dbReference type="Pfam" id="PF00496">
    <property type="entry name" value="SBP_bac_5"/>
    <property type="match status" value="1"/>
</dbReference>
<evidence type="ECO:0000313" key="4">
    <source>
        <dbReference type="Proteomes" id="UP000494120"/>
    </source>
</evidence>
<dbReference type="PANTHER" id="PTHR30290:SF64">
    <property type="entry name" value="ABC TRANSPORTER PERIPLASMIC BINDING PROTEIN"/>
    <property type="match status" value="1"/>
</dbReference>
<protein>
    <submittedName>
        <fullName evidence="3">Peptide ABC transporter substrate-binding protein</fullName>
    </submittedName>
</protein>
<dbReference type="SUPFAM" id="SSF53850">
    <property type="entry name" value="Periplasmic binding protein-like II"/>
    <property type="match status" value="1"/>
</dbReference>